<dbReference type="PROSITE" id="PS50894">
    <property type="entry name" value="HPT"/>
    <property type="match status" value="1"/>
</dbReference>
<evidence type="ECO:0000313" key="4">
    <source>
        <dbReference type="EMBL" id="ETX29632.1"/>
    </source>
</evidence>
<keyword evidence="4" id="KW-0808">Transferase</keyword>
<accession>X7F9R3</accession>
<feature type="domain" description="HPt" evidence="3">
    <location>
        <begin position="11"/>
        <end position="106"/>
    </location>
</feature>
<comment type="caution">
    <text evidence="4">The sequence shown here is derived from an EMBL/GenBank/DDBJ whole genome shotgun (WGS) entry which is preliminary data.</text>
</comment>
<dbReference type="InterPro" id="IPR008207">
    <property type="entry name" value="Sig_transdc_His_kin_Hpt_dom"/>
</dbReference>
<dbReference type="eggNOG" id="COG2198">
    <property type="taxonomic scope" value="Bacteria"/>
</dbReference>
<dbReference type="Pfam" id="PF01627">
    <property type="entry name" value="Hpt"/>
    <property type="match status" value="1"/>
</dbReference>
<name>X7F9R3_9RHOB</name>
<dbReference type="OrthoDB" id="7867809at2"/>
<sequence>MIDWTQVRMLRSEIGEDGFAEVAEVFLEEMAAAVRDLPAADADALRGALHGMKGAASNLGMAALAEACARAERSDDPAAALPRDVLARMFDQSRAALLDGLARGAG</sequence>
<feature type="modified residue" description="Phosphohistidine" evidence="2">
    <location>
        <position position="50"/>
    </location>
</feature>
<dbReference type="GO" id="GO:0004672">
    <property type="term" value="F:protein kinase activity"/>
    <property type="evidence" value="ECO:0007669"/>
    <property type="project" value="UniProtKB-ARBA"/>
</dbReference>
<dbReference type="Gene3D" id="1.20.120.160">
    <property type="entry name" value="HPT domain"/>
    <property type="match status" value="1"/>
</dbReference>
<dbReference type="RefSeq" id="WP_043768415.1">
    <property type="nucleotide sequence ID" value="NZ_JAME01000008.1"/>
</dbReference>
<dbReference type="EMBL" id="JAME01000008">
    <property type="protein sequence ID" value="ETX29632.1"/>
    <property type="molecule type" value="Genomic_DNA"/>
</dbReference>
<dbReference type="Proteomes" id="UP000023430">
    <property type="component" value="Unassembled WGS sequence"/>
</dbReference>
<dbReference type="GO" id="GO:0000160">
    <property type="term" value="P:phosphorelay signal transduction system"/>
    <property type="evidence" value="ECO:0007669"/>
    <property type="project" value="UniProtKB-KW"/>
</dbReference>
<keyword evidence="2" id="KW-0597">Phosphoprotein</keyword>
<evidence type="ECO:0000256" key="1">
    <source>
        <dbReference type="ARBA" id="ARBA00023012"/>
    </source>
</evidence>
<keyword evidence="5" id="KW-1185">Reference proteome</keyword>
<dbReference type="STRING" id="1449351.RISW2_22370"/>
<protein>
    <submittedName>
        <fullName evidence="4">Histidine kinase</fullName>
    </submittedName>
</protein>
<evidence type="ECO:0000256" key="2">
    <source>
        <dbReference type="PROSITE-ProRule" id="PRU00110"/>
    </source>
</evidence>
<gene>
    <name evidence="4" type="ORF">RISW2_22370</name>
</gene>
<dbReference type="AlphaFoldDB" id="X7F9R3"/>
<proteinExistence type="predicted"/>
<dbReference type="SUPFAM" id="SSF47226">
    <property type="entry name" value="Histidine-containing phosphotransfer domain, HPT domain"/>
    <property type="match status" value="1"/>
</dbReference>
<keyword evidence="4" id="KW-0418">Kinase</keyword>
<reference evidence="4 5" key="1">
    <citation type="submission" date="2014-01" db="EMBL/GenBank/DDBJ databases">
        <title>Roseivivax isoporae LMG 25204 Genome Sequencing.</title>
        <authorList>
            <person name="Lai Q."/>
            <person name="Li G."/>
            <person name="Shao Z."/>
        </authorList>
    </citation>
    <scope>NUCLEOTIDE SEQUENCE [LARGE SCALE GENOMIC DNA]</scope>
    <source>
        <strain evidence="4 5">LMG 25204</strain>
    </source>
</reference>
<evidence type="ECO:0000313" key="5">
    <source>
        <dbReference type="Proteomes" id="UP000023430"/>
    </source>
</evidence>
<organism evidence="4 5">
    <name type="scientific">Roseivivax isoporae LMG 25204</name>
    <dbReference type="NCBI Taxonomy" id="1449351"/>
    <lineage>
        <taxon>Bacteria</taxon>
        <taxon>Pseudomonadati</taxon>
        <taxon>Pseudomonadota</taxon>
        <taxon>Alphaproteobacteria</taxon>
        <taxon>Rhodobacterales</taxon>
        <taxon>Roseobacteraceae</taxon>
        <taxon>Roseivivax</taxon>
    </lineage>
</organism>
<dbReference type="InterPro" id="IPR036641">
    <property type="entry name" value="HPT_dom_sf"/>
</dbReference>
<keyword evidence="1" id="KW-0902">Two-component regulatory system</keyword>
<evidence type="ECO:0000259" key="3">
    <source>
        <dbReference type="PROSITE" id="PS50894"/>
    </source>
</evidence>